<dbReference type="Proteomes" id="UP001155483">
    <property type="component" value="Unassembled WGS sequence"/>
</dbReference>
<dbReference type="PANTHER" id="PTHR41729:SF1">
    <property type="entry name" value="GLUTAMYL-TRNA SYNTHETASE"/>
    <property type="match status" value="1"/>
</dbReference>
<protein>
    <submittedName>
        <fullName evidence="1">DUF4202 domain-containing protein</fullName>
    </submittedName>
</protein>
<proteinExistence type="predicted"/>
<evidence type="ECO:0000313" key="1">
    <source>
        <dbReference type="EMBL" id="MCU7550294.1"/>
    </source>
</evidence>
<gene>
    <name evidence="1" type="ORF">OCK74_14320</name>
</gene>
<dbReference type="Pfam" id="PF13875">
    <property type="entry name" value="DUF4202"/>
    <property type="match status" value="1"/>
</dbReference>
<dbReference type="InterPro" id="IPR025255">
    <property type="entry name" value="DUF4202"/>
</dbReference>
<dbReference type="EMBL" id="JAOTIF010000011">
    <property type="protein sequence ID" value="MCU7550294.1"/>
    <property type="molecule type" value="Genomic_DNA"/>
</dbReference>
<evidence type="ECO:0000313" key="2">
    <source>
        <dbReference type="Proteomes" id="UP001155483"/>
    </source>
</evidence>
<accession>A0A9X2XVT4</accession>
<dbReference type="RefSeq" id="WP_279297733.1">
    <property type="nucleotide sequence ID" value="NZ_JAOTIF010000011.1"/>
</dbReference>
<organism evidence="1 2">
    <name type="scientific">Paraflavisolibacter caeni</name>
    <dbReference type="NCBI Taxonomy" id="2982496"/>
    <lineage>
        <taxon>Bacteria</taxon>
        <taxon>Pseudomonadati</taxon>
        <taxon>Bacteroidota</taxon>
        <taxon>Chitinophagia</taxon>
        <taxon>Chitinophagales</taxon>
        <taxon>Chitinophagaceae</taxon>
        <taxon>Paraflavisolibacter</taxon>
    </lineage>
</organism>
<reference evidence="1" key="1">
    <citation type="submission" date="2022-09" db="EMBL/GenBank/DDBJ databases">
        <authorList>
            <person name="Yuan C."/>
            <person name="Ke Z."/>
        </authorList>
    </citation>
    <scope>NUCLEOTIDE SEQUENCE</scope>
    <source>
        <strain evidence="1">LB-8</strain>
    </source>
</reference>
<comment type="caution">
    <text evidence="1">The sequence shown here is derived from an EMBL/GenBank/DDBJ whole genome shotgun (WGS) entry which is preliminary data.</text>
</comment>
<name>A0A9X2XVT4_9BACT</name>
<dbReference type="AlphaFoldDB" id="A0A9X2XVT4"/>
<sequence length="193" mass="22701">MNKVEAAIELFDDYNRQDPRKIVVDGVTYPYEYFYALQLYHWVKKLEPAASDVLLLASRCQHIGRWQKPRETYPADKIGYHKWRTDLAKLHAEKAGEFMLQAGMDENSIKAVQHIILKKQLRTDYEVQVMENALCLVFLQFQYNEFLQKHDDETMIRILQKTWNKMTEPGRNAALSLKYNDRGKELISKALSS</sequence>
<reference evidence="1" key="2">
    <citation type="submission" date="2023-04" db="EMBL/GenBank/DDBJ databases">
        <title>Paracnuella aquatica gen. nov., sp. nov., a member of the family Chitinophagaceae isolated from a hot spring.</title>
        <authorList>
            <person name="Wang C."/>
        </authorList>
    </citation>
    <scope>NUCLEOTIDE SEQUENCE</scope>
    <source>
        <strain evidence="1">LB-8</strain>
    </source>
</reference>
<dbReference type="PANTHER" id="PTHR41729">
    <property type="entry name" value="GLUTAMYL-TRNA SYNTHETASE"/>
    <property type="match status" value="1"/>
</dbReference>
<keyword evidence="2" id="KW-1185">Reference proteome</keyword>